<keyword evidence="1" id="KW-1133">Transmembrane helix</keyword>
<evidence type="ECO:0000313" key="3">
    <source>
        <dbReference type="Proteomes" id="UP000817854"/>
    </source>
</evidence>
<dbReference type="Proteomes" id="UP000817854">
    <property type="component" value="Unassembled WGS sequence"/>
</dbReference>
<reference evidence="2" key="2">
    <citation type="submission" date="2020-02" db="EMBL/GenBank/DDBJ databases">
        <title>Flavobacterium profundi sp. nov., isolated from a deep-sea seamount.</title>
        <authorList>
            <person name="Zhang D.-C."/>
        </authorList>
    </citation>
    <scope>NUCLEOTIDE SEQUENCE</scope>
    <source>
        <strain evidence="2">EC11</strain>
    </source>
</reference>
<evidence type="ECO:0000313" key="2">
    <source>
        <dbReference type="EMBL" id="NHN26585.1"/>
    </source>
</evidence>
<gene>
    <name evidence="2" type="ORF">FIA58_012945</name>
</gene>
<evidence type="ECO:0000256" key="1">
    <source>
        <dbReference type="SAM" id="Phobius"/>
    </source>
</evidence>
<feature type="transmembrane region" description="Helical" evidence="1">
    <location>
        <begin position="62"/>
        <end position="78"/>
    </location>
</feature>
<keyword evidence="3" id="KW-1185">Reference proteome</keyword>
<feature type="transmembrane region" description="Helical" evidence="1">
    <location>
        <begin position="40"/>
        <end position="56"/>
    </location>
</feature>
<organism evidence="2 3">
    <name type="scientific">Flavobacterium jejuense</name>
    <dbReference type="NCBI Taxonomy" id="1544455"/>
    <lineage>
        <taxon>Bacteria</taxon>
        <taxon>Pseudomonadati</taxon>
        <taxon>Bacteroidota</taxon>
        <taxon>Flavobacteriia</taxon>
        <taxon>Flavobacteriales</taxon>
        <taxon>Flavobacteriaceae</taxon>
        <taxon>Flavobacterium</taxon>
    </lineage>
</organism>
<accession>A0ABX0IRW1</accession>
<reference evidence="2" key="1">
    <citation type="submission" date="2019-05" db="EMBL/GenBank/DDBJ databases">
        <authorList>
            <person name="Lianzixin W."/>
        </authorList>
    </citation>
    <scope>NUCLEOTIDE SEQUENCE</scope>
    <source>
        <strain evidence="2">EC11</strain>
    </source>
</reference>
<keyword evidence="1" id="KW-0812">Transmembrane</keyword>
<sequence>MKIELHEEKIVIKGKHLIEINYNEIESVDLKVGGNNRRKFVLLIYLILLFIVFSKIDLSIFSMSISILFLCILLFYKFDSIKGKAILFYKNKKFKMTLDTENFESTIKLIDILQLNKYRRLTNPNG</sequence>
<name>A0ABX0IRW1_9FLAO</name>
<dbReference type="EMBL" id="VEVQ02000008">
    <property type="protein sequence ID" value="NHN26585.1"/>
    <property type="molecule type" value="Genomic_DNA"/>
</dbReference>
<keyword evidence="1" id="KW-0472">Membrane</keyword>
<proteinExistence type="predicted"/>
<protein>
    <submittedName>
        <fullName evidence="2">Uncharacterized protein</fullName>
    </submittedName>
</protein>
<dbReference type="RefSeq" id="WP_140962904.1">
    <property type="nucleotide sequence ID" value="NZ_VEVQ02000008.1"/>
</dbReference>
<comment type="caution">
    <text evidence="2">The sequence shown here is derived from an EMBL/GenBank/DDBJ whole genome shotgun (WGS) entry which is preliminary data.</text>
</comment>